<feature type="domain" description="GGDEF" evidence="5">
    <location>
        <begin position="767"/>
        <end position="903"/>
    </location>
</feature>
<sequence>MNGKPQLVQQESWIEPSSESNQGPELDTQLRRSPQAVGPQPSARAEGIDRLLGDRTLEQWLKPLVESIPESVILKDEQGCWLLANEAALSLFQLIGVEYAGKTNPQLSQDYPLAQELLRADAESDQTAWELSNTIDHRVEFSTASGERRSVEMKKTPLFNSDGTRQGMITVVWDPDFTDRLPVEESSRGNLGKNKDPMETIPDLMLYLKADGTILDCKNVPDQTTAIPPNFEIGLSIYEIWPLSIATEGMKYILQALETGEVQTWEYELTIHGNCYSREARIMACAEDRVVAILRDVTERKQAEAALEYVAQAVESASDAIAISDANGNHIYHNLAFSNLFEYGSVEELKGAGGPSILYTDPEVAREIFEAIAPGQSWIGSVEQRTRSGKIVQVLLRADAIKDPTGKIIGRIGISTNLTAQKQVETALQQSKQKLSLHLEQTPLAVVEFNLNGEIMEWNPAAEAIFGYSKTEILGRGMALLFPATEKLTAGQRWQDLLHQKGGACSICENVRKDGGRTICEWYTTPLIDRDGETIAVASLAQDITERVRAEEAMRHQSDRERLVSRTLARIRQSLNLEEILNTAVSEVRQFLDCDRVVVYRIWPDQSGSVVTESVIPPWPSMMEQSFGEEIFPFSCYERYCNGTVKAIDDLKAANSPDCLIEFLQSFGVNGKMIAPLLHENRLWGVLVAHQCNGIHHWQPFEISGFEQLSAQLAIAIQQSTLFKQLEAANEELQRIASLDGLTHVANRRAFDECLQREWRRTIREHSMMSLILCDIDFFKLYNDTYGHQAGDSCLKQVAQAIASAAKRPADLVARYGGEEFAVILPHTNGEGAMQVAQTIRNHVKALRIDHAKSPVGYVSISLGVSVTLPRPQDSVEKLIRSADHALYEAKSLGRDRAVLEKYSASL</sequence>
<feature type="region of interest" description="Disordered" evidence="1">
    <location>
        <begin position="1"/>
        <end position="45"/>
    </location>
</feature>
<dbReference type="Pfam" id="PF01590">
    <property type="entry name" value="GAF"/>
    <property type="match status" value="1"/>
</dbReference>
<organism evidence="6 7">
    <name type="scientific">Oscillatoria acuminata PCC 6304</name>
    <dbReference type="NCBI Taxonomy" id="56110"/>
    <lineage>
        <taxon>Bacteria</taxon>
        <taxon>Bacillati</taxon>
        <taxon>Cyanobacteriota</taxon>
        <taxon>Cyanophyceae</taxon>
        <taxon>Oscillatoriophycideae</taxon>
        <taxon>Oscillatoriales</taxon>
        <taxon>Oscillatoriaceae</taxon>
        <taxon>Oscillatoria</taxon>
    </lineage>
</organism>
<dbReference type="SUPFAM" id="SSF55781">
    <property type="entry name" value="GAF domain-like"/>
    <property type="match status" value="1"/>
</dbReference>
<dbReference type="PROSITE" id="PS50046">
    <property type="entry name" value="PHYTOCHROME_2"/>
    <property type="match status" value="1"/>
</dbReference>
<dbReference type="SMART" id="SM00091">
    <property type="entry name" value="PAS"/>
    <property type="match status" value="4"/>
</dbReference>
<feature type="compositionally biased region" description="Polar residues" evidence="1">
    <location>
        <begin position="7"/>
        <end position="23"/>
    </location>
</feature>
<dbReference type="PROSITE" id="PS50887">
    <property type="entry name" value="GGDEF"/>
    <property type="match status" value="1"/>
</dbReference>
<dbReference type="STRING" id="56110.Oscil6304_2427"/>
<evidence type="ECO:0000259" key="4">
    <source>
        <dbReference type="PROSITE" id="PS50113"/>
    </source>
</evidence>
<dbReference type="InterPro" id="IPR016132">
    <property type="entry name" value="Phyto_chromo_attachment"/>
</dbReference>
<dbReference type="Gene3D" id="3.30.450.40">
    <property type="match status" value="1"/>
</dbReference>
<dbReference type="HOGENOM" id="CLU_320002_0_0_3"/>
<dbReference type="Pfam" id="PF00990">
    <property type="entry name" value="GGDEF"/>
    <property type="match status" value="1"/>
</dbReference>
<dbReference type="InterPro" id="IPR000014">
    <property type="entry name" value="PAS"/>
</dbReference>
<name>K9THM8_9CYAN</name>
<protein>
    <submittedName>
        <fullName evidence="6">PAS domain S-box/diguanylate cyclase (GGDEF) domain-containing protein</fullName>
    </submittedName>
</protein>
<gene>
    <name evidence="6" type="ORF">Oscil6304_2427</name>
</gene>
<keyword evidence="7" id="KW-1185">Reference proteome</keyword>
<dbReference type="InterPro" id="IPR013656">
    <property type="entry name" value="PAS_4"/>
</dbReference>
<dbReference type="PROSITE" id="PS50113">
    <property type="entry name" value="PAC"/>
    <property type="match status" value="2"/>
</dbReference>
<evidence type="ECO:0000256" key="1">
    <source>
        <dbReference type="SAM" id="MobiDB-lite"/>
    </source>
</evidence>
<evidence type="ECO:0000313" key="6">
    <source>
        <dbReference type="EMBL" id="AFY82050.1"/>
    </source>
</evidence>
<proteinExistence type="predicted"/>
<dbReference type="PANTHER" id="PTHR44757:SF2">
    <property type="entry name" value="BIOFILM ARCHITECTURE MAINTENANCE PROTEIN MBAA"/>
    <property type="match status" value="1"/>
</dbReference>
<feature type="domain" description="PAC" evidence="4">
    <location>
        <begin position="376"/>
        <end position="430"/>
    </location>
</feature>
<dbReference type="CDD" id="cd01949">
    <property type="entry name" value="GGDEF"/>
    <property type="match status" value="1"/>
</dbReference>
<evidence type="ECO:0000259" key="3">
    <source>
        <dbReference type="PROSITE" id="PS50112"/>
    </source>
</evidence>
<dbReference type="SUPFAM" id="SSF55785">
    <property type="entry name" value="PYP-like sensor domain (PAS domain)"/>
    <property type="match status" value="4"/>
</dbReference>
<dbReference type="SMART" id="SM00065">
    <property type="entry name" value="GAF"/>
    <property type="match status" value="1"/>
</dbReference>
<dbReference type="InterPro" id="IPR043128">
    <property type="entry name" value="Rev_trsase/Diguanyl_cyclase"/>
</dbReference>
<dbReference type="RefSeq" id="WP_015148692.1">
    <property type="nucleotide sequence ID" value="NC_019693.1"/>
</dbReference>
<accession>K9THM8</accession>
<dbReference type="InterPro" id="IPR003018">
    <property type="entry name" value="GAF"/>
</dbReference>
<evidence type="ECO:0000259" key="2">
    <source>
        <dbReference type="PROSITE" id="PS50046"/>
    </source>
</evidence>
<dbReference type="EMBL" id="CP003607">
    <property type="protein sequence ID" value="AFY82050.1"/>
    <property type="molecule type" value="Genomic_DNA"/>
</dbReference>
<dbReference type="CDD" id="cd00130">
    <property type="entry name" value="PAS"/>
    <property type="match status" value="2"/>
</dbReference>
<feature type="domain" description="PAS" evidence="3">
    <location>
        <begin position="431"/>
        <end position="476"/>
    </location>
</feature>
<dbReference type="eggNOG" id="COG2202">
    <property type="taxonomic scope" value="Bacteria"/>
</dbReference>
<dbReference type="Gene3D" id="3.30.70.270">
    <property type="match status" value="1"/>
</dbReference>
<dbReference type="SMART" id="SM00086">
    <property type="entry name" value="PAC"/>
    <property type="match status" value="2"/>
</dbReference>
<dbReference type="Gene3D" id="3.30.450.20">
    <property type="entry name" value="PAS domain"/>
    <property type="match status" value="4"/>
</dbReference>
<dbReference type="InterPro" id="IPR035965">
    <property type="entry name" value="PAS-like_dom_sf"/>
</dbReference>
<dbReference type="AlphaFoldDB" id="K9THM8"/>
<dbReference type="InParanoid" id="K9THM8"/>
<dbReference type="InterPro" id="IPR001610">
    <property type="entry name" value="PAC"/>
</dbReference>
<evidence type="ECO:0000313" key="7">
    <source>
        <dbReference type="Proteomes" id="UP000010367"/>
    </source>
</evidence>
<dbReference type="PROSITE" id="PS50112">
    <property type="entry name" value="PAS"/>
    <property type="match status" value="1"/>
</dbReference>
<evidence type="ECO:0000259" key="5">
    <source>
        <dbReference type="PROSITE" id="PS50887"/>
    </source>
</evidence>
<dbReference type="PANTHER" id="PTHR44757">
    <property type="entry name" value="DIGUANYLATE CYCLASE DGCP"/>
    <property type="match status" value="1"/>
</dbReference>
<dbReference type="Pfam" id="PF08448">
    <property type="entry name" value="PAS_4"/>
    <property type="match status" value="3"/>
</dbReference>
<dbReference type="eggNOG" id="COG3706">
    <property type="taxonomic scope" value="Bacteria"/>
</dbReference>
<dbReference type="SUPFAM" id="SSF55073">
    <property type="entry name" value="Nucleotide cyclase"/>
    <property type="match status" value="1"/>
</dbReference>
<dbReference type="Pfam" id="PF13426">
    <property type="entry name" value="PAS_9"/>
    <property type="match status" value="1"/>
</dbReference>
<dbReference type="InterPro" id="IPR029787">
    <property type="entry name" value="Nucleotide_cyclase"/>
</dbReference>
<dbReference type="InterPro" id="IPR000160">
    <property type="entry name" value="GGDEF_dom"/>
</dbReference>
<dbReference type="NCBIfam" id="TIGR00254">
    <property type="entry name" value="GGDEF"/>
    <property type="match status" value="1"/>
</dbReference>
<dbReference type="Proteomes" id="UP000010367">
    <property type="component" value="Chromosome"/>
</dbReference>
<dbReference type="InterPro" id="IPR029016">
    <property type="entry name" value="GAF-like_dom_sf"/>
</dbReference>
<reference evidence="6 7" key="1">
    <citation type="submission" date="2012-06" db="EMBL/GenBank/DDBJ databases">
        <title>Finished chromosome of genome of Oscillatoria acuminata PCC 6304.</title>
        <authorList>
            <consortium name="US DOE Joint Genome Institute"/>
            <person name="Gugger M."/>
            <person name="Coursin T."/>
            <person name="Rippka R."/>
            <person name="Tandeau De Marsac N."/>
            <person name="Huntemann M."/>
            <person name="Wei C.-L."/>
            <person name="Han J."/>
            <person name="Detter J.C."/>
            <person name="Han C."/>
            <person name="Tapia R."/>
            <person name="Davenport K."/>
            <person name="Daligault H."/>
            <person name="Erkkila T."/>
            <person name="Gu W."/>
            <person name="Munk A.C.C."/>
            <person name="Teshima H."/>
            <person name="Xu Y."/>
            <person name="Chain P."/>
            <person name="Chen A."/>
            <person name="Krypides N."/>
            <person name="Mavromatis K."/>
            <person name="Markowitz V."/>
            <person name="Szeto E."/>
            <person name="Ivanova N."/>
            <person name="Mikhailova N."/>
            <person name="Ovchinnikova G."/>
            <person name="Pagani I."/>
            <person name="Pati A."/>
            <person name="Goodwin L."/>
            <person name="Peters L."/>
            <person name="Pitluck S."/>
            <person name="Woyke T."/>
            <person name="Kerfeld C."/>
        </authorList>
    </citation>
    <scope>NUCLEOTIDE SEQUENCE [LARGE SCALE GENOMIC DNA]</scope>
    <source>
        <strain evidence="6 7">PCC 6304</strain>
    </source>
</reference>
<feature type="domain" description="Phytochrome chromophore attachment site" evidence="2">
    <location>
        <begin position="576"/>
        <end position="712"/>
    </location>
</feature>
<dbReference type="SMART" id="SM00267">
    <property type="entry name" value="GGDEF"/>
    <property type="match status" value="1"/>
</dbReference>
<dbReference type="FunFam" id="3.30.70.270:FF:000001">
    <property type="entry name" value="Diguanylate cyclase domain protein"/>
    <property type="match status" value="1"/>
</dbReference>
<dbReference type="PATRIC" id="fig|56110.3.peg.2892"/>
<feature type="domain" description="PAC" evidence="4">
    <location>
        <begin position="504"/>
        <end position="556"/>
    </location>
</feature>
<dbReference type="OrthoDB" id="9759607at2"/>
<dbReference type="InterPro" id="IPR000700">
    <property type="entry name" value="PAS-assoc_C"/>
</dbReference>
<dbReference type="KEGG" id="oac:Oscil6304_2427"/>
<dbReference type="NCBIfam" id="TIGR00229">
    <property type="entry name" value="sensory_box"/>
    <property type="match status" value="3"/>
</dbReference>
<dbReference type="InterPro" id="IPR052155">
    <property type="entry name" value="Biofilm_reg_signaling"/>
</dbReference>